<keyword evidence="3" id="KW-1185">Reference proteome</keyword>
<evidence type="ECO:0000313" key="2">
    <source>
        <dbReference type="EMBL" id="KAK4419666.1"/>
    </source>
</evidence>
<dbReference type="PANTHER" id="PTHR46326">
    <property type="entry name" value="ZINC FINGER PROTEIN ZAT1-RELATED"/>
    <property type="match status" value="1"/>
</dbReference>
<dbReference type="PANTHER" id="PTHR46326:SF2">
    <property type="entry name" value="ZINC FINGER PROTEIN ZAT1-RELATED"/>
    <property type="match status" value="1"/>
</dbReference>
<feature type="compositionally biased region" description="Basic residues" evidence="1">
    <location>
        <begin position="48"/>
        <end position="59"/>
    </location>
</feature>
<dbReference type="EMBL" id="JACGWO010000009">
    <property type="protein sequence ID" value="KAK4419666.1"/>
    <property type="molecule type" value="Genomic_DNA"/>
</dbReference>
<dbReference type="InterPro" id="IPR044303">
    <property type="entry name" value="ZAT1/4/9"/>
</dbReference>
<dbReference type="AlphaFoldDB" id="A0AAE1XX53"/>
<name>A0AAE1XX53_9LAMI</name>
<feature type="compositionally biased region" description="Polar residues" evidence="1">
    <location>
        <begin position="20"/>
        <end position="37"/>
    </location>
</feature>
<feature type="compositionally biased region" description="Polar residues" evidence="1">
    <location>
        <begin position="1"/>
        <end position="12"/>
    </location>
</feature>
<gene>
    <name evidence="2" type="ORF">Salat_2379500</name>
</gene>
<evidence type="ECO:0000256" key="1">
    <source>
        <dbReference type="SAM" id="MobiDB-lite"/>
    </source>
</evidence>
<reference evidence="2" key="1">
    <citation type="submission" date="2020-06" db="EMBL/GenBank/DDBJ databases">
        <authorList>
            <person name="Li T."/>
            <person name="Hu X."/>
            <person name="Zhang T."/>
            <person name="Song X."/>
            <person name="Zhang H."/>
            <person name="Dai N."/>
            <person name="Sheng W."/>
            <person name="Hou X."/>
            <person name="Wei L."/>
        </authorList>
    </citation>
    <scope>NUCLEOTIDE SEQUENCE</scope>
    <source>
        <strain evidence="2">3651</strain>
        <tissue evidence="2">Leaf</tissue>
    </source>
</reference>
<dbReference type="GO" id="GO:0006355">
    <property type="term" value="P:regulation of DNA-templated transcription"/>
    <property type="evidence" value="ECO:0007669"/>
    <property type="project" value="InterPro"/>
</dbReference>
<reference evidence="2" key="2">
    <citation type="journal article" date="2024" name="Plant">
        <title>Genomic evolution and insights into agronomic trait innovations of Sesamum species.</title>
        <authorList>
            <person name="Miao H."/>
            <person name="Wang L."/>
            <person name="Qu L."/>
            <person name="Liu H."/>
            <person name="Sun Y."/>
            <person name="Le M."/>
            <person name="Wang Q."/>
            <person name="Wei S."/>
            <person name="Zheng Y."/>
            <person name="Lin W."/>
            <person name="Duan Y."/>
            <person name="Cao H."/>
            <person name="Xiong S."/>
            <person name="Wang X."/>
            <person name="Wei L."/>
            <person name="Li C."/>
            <person name="Ma Q."/>
            <person name="Ju M."/>
            <person name="Zhao R."/>
            <person name="Li G."/>
            <person name="Mu C."/>
            <person name="Tian Q."/>
            <person name="Mei H."/>
            <person name="Zhang T."/>
            <person name="Gao T."/>
            <person name="Zhang H."/>
        </authorList>
    </citation>
    <scope>NUCLEOTIDE SEQUENCE</scope>
    <source>
        <strain evidence="2">3651</strain>
    </source>
</reference>
<dbReference type="Proteomes" id="UP001293254">
    <property type="component" value="Unassembled WGS sequence"/>
</dbReference>
<comment type="caution">
    <text evidence="2">The sequence shown here is derived from an EMBL/GenBank/DDBJ whole genome shotgun (WGS) entry which is preliminary data.</text>
</comment>
<organism evidence="2 3">
    <name type="scientific">Sesamum alatum</name>
    <dbReference type="NCBI Taxonomy" id="300844"/>
    <lineage>
        <taxon>Eukaryota</taxon>
        <taxon>Viridiplantae</taxon>
        <taxon>Streptophyta</taxon>
        <taxon>Embryophyta</taxon>
        <taxon>Tracheophyta</taxon>
        <taxon>Spermatophyta</taxon>
        <taxon>Magnoliopsida</taxon>
        <taxon>eudicotyledons</taxon>
        <taxon>Gunneridae</taxon>
        <taxon>Pentapetalae</taxon>
        <taxon>asterids</taxon>
        <taxon>lamiids</taxon>
        <taxon>Lamiales</taxon>
        <taxon>Pedaliaceae</taxon>
        <taxon>Sesamum</taxon>
    </lineage>
</organism>
<feature type="compositionally biased region" description="Low complexity" evidence="1">
    <location>
        <begin position="110"/>
        <end position="123"/>
    </location>
</feature>
<sequence>MGRQSEVFSKNSGALEGKQSDQNPVNPPSNGKSTETKIQIDLVYCLRRGWRTTNRRGKPGKSIVLYQGPPREPVNYSLPPTKKRNLEAEAVEDDGNPPNPSAKKLILMEPDSSSTSRPPVSSPHGGERAPHSSRADKGKAPAVTPQKQHLCSNCRKTFDSYFPLGGHRAFQVRETRRWCVHQPSWTELWYGQQRAPQAQEPVQELHECPWCKMGFTTRQGVSAHSRFCRMRRQEENVQTTGNQNPAVGRNFDLNQLPPEAYLPEDILRLSWR</sequence>
<accession>A0AAE1XX53</accession>
<evidence type="ECO:0000313" key="3">
    <source>
        <dbReference type="Proteomes" id="UP001293254"/>
    </source>
</evidence>
<feature type="compositionally biased region" description="Basic and acidic residues" evidence="1">
    <location>
        <begin position="125"/>
        <end position="139"/>
    </location>
</feature>
<proteinExistence type="predicted"/>
<feature type="region of interest" description="Disordered" evidence="1">
    <location>
        <begin position="1"/>
        <end position="148"/>
    </location>
</feature>
<protein>
    <submittedName>
        <fullName evidence="2">Uncharacterized protein</fullName>
    </submittedName>
</protein>